<dbReference type="EMBL" id="CM000607">
    <property type="protein sequence ID" value="EEC50072.1"/>
    <property type="molecule type" value="Genomic_DNA"/>
</dbReference>
<dbReference type="OrthoDB" id="539995at2759"/>
<dbReference type="Proteomes" id="UP000000759">
    <property type="component" value="Chromosome 4"/>
</dbReference>
<dbReference type="InterPro" id="IPR026750">
    <property type="entry name" value="NTAN1"/>
</dbReference>
<keyword evidence="2" id="KW-1185">Reference proteome</keyword>
<dbReference type="Pfam" id="PF14736">
    <property type="entry name" value="N_Asn_amidohyd"/>
    <property type="match status" value="1"/>
</dbReference>
<dbReference type="PANTHER" id="PTHR12498">
    <property type="entry name" value="N-TERMINAL ASPARAGINE AMIDOHYDROLASE"/>
    <property type="match status" value="1"/>
</dbReference>
<proteinExistence type="predicted"/>
<sequence length="455" mass="50305">MNYYGSKFPSGRSLRGQGAALCKEYAYRSLVTVTVHKIVFSRGAKFGIYNPVTRKMVIANSDSTNTLVSLDDYNNGGFKCKAIWASHQQIREAPTHEHWLIPTALRVPEDSSVRLEDTDNSCSPSRTSSSEALRLVHLPTESSPYTVDECLGNVPAIRQRCSDLLESGTRHYHASSPARILYVAQGEVAYAVPRQCDVIVSDKATTCHVLILKSVSDHAAPLVSCAHIDGDRYETCIRDMFRRHQTHHEESADAEMDIHIMGGFGDEHGASRVITSWLVRLLAALAKETQPVFHTTTLGTCAVTSLNHCNDSKYPSPIGRGLAMEMESGRVFLASCDTAVAGPNTVLRSVRLWAPQAQPRLHVIHEAHRDGIIIRPFAYKPFADIGTLLALPDDLLLTYTSTSPDCEQDDFCGALRETLRFLQTVPAASVFGPDLGQPLVYRRTGRLGNRWMLVR</sequence>
<reference evidence="2" key="2">
    <citation type="submission" date="2008-08" db="EMBL/GenBank/DDBJ databases">
        <authorList>
            <consortium name="Diatom Consortium"/>
            <person name="Grigoriev I."/>
            <person name="Grimwood J."/>
            <person name="Kuo A."/>
            <person name="Otillar R.P."/>
            <person name="Salamov A."/>
            <person name="Detter J.C."/>
            <person name="Lindquist E."/>
            <person name="Shapiro H."/>
            <person name="Lucas S."/>
            <person name="Glavina del Rio T."/>
            <person name="Pitluck S."/>
            <person name="Rokhsar D."/>
            <person name="Bowler C."/>
        </authorList>
    </citation>
    <scope>GENOME REANNOTATION</scope>
    <source>
        <strain evidence="2">CCAP 1055/1</strain>
    </source>
</reference>
<reference evidence="1 2" key="1">
    <citation type="journal article" date="2008" name="Nature">
        <title>The Phaeodactylum genome reveals the evolutionary history of diatom genomes.</title>
        <authorList>
            <person name="Bowler C."/>
            <person name="Allen A.E."/>
            <person name="Badger J.H."/>
            <person name="Grimwood J."/>
            <person name="Jabbari K."/>
            <person name="Kuo A."/>
            <person name="Maheswari U."/>
            <person name="Martens C."/>
            <person name="Maumus F."/>
            <person name="Otillar R.P."/>
            <person name="Rayko E."/>
            <person name="Salamov A."/>
            <person name="Vandepoele K."/>
            <person name="Beszteri B."/>
            <person name="Gruber A."/>
            <person name="Heijde M."/>
            <person name="Katinka M."/>
            <person name="Mock T."/>
            <person name="Valentin K."/>
            <person name="Verret F."/>
            <person name="Berges J.A."/>
            <person name="Brownlee C."/>
            <person name="Cadoret J.P."/>
            <person name="Chiovitti A."/>
            <person name="Choi C.J."/>
            <person name="Coesel S."/>
            <person name="De Martino A."/>
            <person name="Detter J.C."/>
            <person name="Durkin C."/>
            <person name="Falciatore A."/>
            <person name="Fournet J."/>
            <person name="Haruta M."/>
            <person name="Huysman M.J."/>
            <person name="Jenkins B.D."/>
            <person name="Jiroutova K."/>
            <person name="Jorgensen R.E."/>
            <person name="Joubert Y."/>
            <person name="Kaplan A."/>
            <person name="Kroger N."/>
            <person name="Kroth P.G."/>
            <person name="La Roche J."/>
            <person name="Lindquist E."/>
            <person name="Lommer M."/>
            <person name="Martin-Jezequel V."/>
            <person name="Lopez P.J."/>
            <person name="Lucas S."/>
            <person name="Mangogna M."/>
            <person name="McGinnis K."/>
            <person name="Medlin L.K."/>
            <person name="Montsant A."/>
            <person name="Oudot-Le Secq M.P."/>
            <person name="Napoli C."/>
            <person name="Obornik M."/>
            <person name="Parker M.S."/>
            <person name="Petit J.L."/>
            <person name="Porcel B.M."/>
            <person name="Poulsen N."/>
            <person name="Robison M."/>
            <person name="Rychlewski L."/>
            <person name="Rynearson T.A."/>
            <person name="Schmutz J."/>
            <person name="Shapiro H."/>
            <person name="Siaut M."/>
            <person name="Stanley M."/>
            <person name="Sussman M.R."/>
            <person name="Taylor A.R."/>
            <person name="Vardi A."/>
            <person name="von Dassow P."/>
            <person name="Vyverman W."/>
            <person name="Willis A."/>
            <person name="Wyrwicz L.S."/>
            <person name="Rokhsar D.S."/>
            <person name="Weissenbach J."/>
            <person name="Armbrust E.V."/>
            <person name="Green B.R."/>
            <person name="Van de Peer Y."/>
            <person name="Grigoriev I.V."/>
        </authorList>
    </citation>
    <scope>NUCLEOTIDE SEQUENCE [LARGE SCALE GENOMIC DNA]</scope>
    <source>
        <strain evidence="1 2">CCAP 1055/1</strain>
    </source>
</reference>
<evidence type="ECO:0008006" key="3">
    <source>
        <dbReference type="Google" id="ProtNLM"/>
    </source>
</evidence>
<evidence type="ECO:0000313" key="2">
    <source>
        <dbReference type="Proteomes" id="UP000000759"/>
    </source>
</evidence>
<name>B7FUZ6_PHATC</name>
<dbReference type="eggNOG" id="ENOG502RRBT">
    <property type="taxonomic scope" value="Eukaryota"/>
</dbReference>
<organism evidence="1 2">
    <name type="scientific">Phaeodactylum tricornutum (strain CCAP 1055/1)</name>
    <dbReference type="NCBI Taxonomy" id="556484"/>
    <lineage>
        <taxon>Eukaryota</taxon>
        <taxon>Sar</taxon>
        <taxon>Stramenopiles</taxon>
        <taxon>Ochrophyta</taxon>
        <taxon>Bacillariophyta</taxon>
        <taxon>Bacillariophyceae</taxon>
        <taxon>Bacillariophycidae</taxon>
        <taxon>Naviculales</taxon>
        <taxon>Phaeodactylaceae</taxon>
        <taxon>Phaeodactylum</taxon>
    </lineage>
</organism>
<dbReference type="GO" id="GO:0008418">
    <property type="term" value="F:protein-N-terminal asparagine amidohydrolase activity"/>
    <property type="evidence" value="ECO:0007669"/>
    <property type="project" value="InterPro"/>
</dbReference>
<dbReference type="PANTHER" id="PTHR12498:SF0">
    <property type="entry name" value="PROTEIN N-TERMINAL ASPARAGINE AMIDOHYDROLASE"/>
    <property type="match status" value="1"/>
</dbReference>
<dbReference type="InParanoid" id="B7FUZ6"/>
<dbReference type="GO" id="GO:0006511">
    <property type="term" value="P:ubiquitin-dependent protein catabolic process"/>
    <property type="evidence" value="ECO:0007669"/>
    <property type="project" value="TreeGrafter"/>
</dbReference>
<dbReference type="HOGENOM" id="CLU_689777_0_0_1"/>
<gene>
    <name evidence="1" type="ORF">PHATRDRAFT_44704</name>
</gene>
<protein>
    <recommendedName>
        <fullName evidence="3">Protein N-terminal asparagine amidohydrolase</fullName>
    </recommendedName>
</protein>
<dbReference type="STRING" id="556484.B7FUZ6"/>
<dbReference type="RefSeq" id="XP_002178407.1">
    <property type="nucleotide sequence ID" value="XM_002178371.1"/>
</dbReference>
<dbReference type="KEGG" id="pti:PHATRDRAFT_44704"/>
<dbReference type="GeneID" id="7197902"/>
<dbReference type="PaxDb" id="2850-Phatr44704"/>
<accession>B7FUZ6</accession>
<evidence type="ECO:0000313" key="1">
    <source>
        <dbReference type="EMBL" id="EEC50072.1"/>
    </source>
</evidence>
<dbReference type="GO" id="GO:0005634">
    <property type="term" value="C:nucleus"/>
    <property type="evidence" value="ECO:0007669"/>
    <property type="project" value="TreeGrafter"/>
</dbReference>
<dbReference type="AlphaFoldDB" id="B7FUZ6"/>